<evidence type="ECO:0000313" key="2">
    <source>
        <dbReference type="EMBL" id="RIJ23866.1"/>
    </source>
</evidence>
<dbReference type="Gene3D" id="3.40.50.720">
    <property type="entry name" value="NAD(P)-binding Rossmann-like Domain"/>
    <property type="match status" value="1"/>
</dbReference>
<sequence>MADIVIIGATGGVGSRLIPMLIRRGHSVTGLHRKDEQASDLKDAGATPARGDLMEMSADDFAAIIKGADAVVFSAGAAGSGAERTSMIDGQGPVKLIEAARATGVKRVYLVSVFPDAGRDRDIGEGFEHYMREKKKADAALAASGLDYVIIRPGTLQSEDGNGQIAAGRALTYGDVARGNVAAFVAELIDTPEIRQDIFELTDGDVPVDVAVSGLRRV</sequence>
<dbReference type="InterPro" id="IPR016040">
    <property type="entry name" value="NAD(P)-bd_dom"/>
</dbReference>
<feature type="domain" description="NAD(P)-binding" evidence="1">
    <location>
        <begin position="8"/>
        <end position="192"/>
    </location>
</feature>
<evidence type="ECO:0000259" key="1">
    <source>
        <dbReference type="Pfam" id="PF13460"/>
    </source>
</evidence>
<dbReference type="EMBL" id="QWGB01000005">
    <property type="protein sequence ID" value="RIJ23866.1"/>
    <property type="molecule type" value="Genomic_DNA"/>
</dbReference>
<dbReference type="Proteomes" id="UP000265431">
    <property type="component" value="Unassembled WGS sequence"/>
</dbReference>
<gene>
    <name evidence="2" type="ORF">D1224_06330</name>
</gene>
<comment type="caution">
    <text evidence="2">The sequence shown here is derived from an EMBL/GenBank/DDBJ whole genome shotgun (WGS) entry which is preliminary data.</text>
</comment>
<reference evidence="2 3" key="1">
    <citation type="submission" date="2018-08" db="EMBL/GenBank/DDBJ databases">
        <title>Henriciella mobilis sp. nov., isolated from seawater.</title>
        <authorList>
            <person name="Cheng H."/>
            <person name="Wu Y.-H."/>
            <person name="Xu X.-W."/>
            <person name="Guo L.-L."/>
        </authorList>
    </citation>
    <scope>NUCLEOTIDE SEQUENCE [LARGE SCALE GENOMIC DNA]</scope>
    <source>
        <strain evidence="2 3">CCUG66934</strain>
    </source>
</reference>
<dbReference type="RefSeq" id="WP_119379055.1">
    <property type="nucleotide sequence ID" value="NZ_QWGB01000005.1"/>
</dbReference>
<dbReference type="InterPro" id="IPR036291">
    <property type="entry name" value="NAD(P)-bd_dom_sf"/>
</dbReference>
<evidence type="ECO:0000313" key="3">
    <source>
        <dbReference type="Proteomes" id="UP000265431"/>
    </source>
</evidence>
<dbReference type="SUPFAM" id="SSF51735">
    <property type="entry name" value="NAD(P)-binding Rossmann-fold domains"/>
    <property type="match status" value="1"/>
</dbReference>
<dbReference type="AlphaFoldDB" id="A0A399QXL2"/>
<dbReference type="Pfam" id="PF13460">
    <property type="entry name" value="NAD_binding_10"/>
    <property type="match status" value="1"/>
</dbReference>
<accession>A0A399QXL2</accession>
<protein>
    <submittedName>
        <fullName evidence="2">NAD-dependent epimerase/dehydratase family protein</fullName>
    </submittedName>
</protein>
<keyword evidence="3" id="KW-1185">Reference proteome</keyword>
<dbReference type="PANTHER" id="PTHR15020">
    <property type="entry name" value="FLAVIN REDUCTASE-RELATED"/>
    <property type="match status" value="1"/>
</dbReference>
<proteinExistence type="predicted"/>
<dbReference type="OrthoDB" id="367683at2"/>
<dbReference type="PANTHER" id="PTHR15020:SF50">
    <property type="entry name" value="UPF0659 PROTEIN YMR090W"/>
    <property type="match status" value="1"/>
</dbReference>
<organism evidence="2 3">
    <name type="scientific">Henriciella barbarensis</name>
    <dbReference type="NCBI Taxonomy" id="86342"/>
    <lineage>
        <taxon>Bacteria</taxon>
        <taxon>Pseudomonadati</taxon>
        <taxon>Pseudomonadota</taxon>
        <taxon>Alphaproteobacteria</taxon>
        <taxon>Hyphomonadales</taxon>
        <taxon>Hyphomonadaceae</taxon>
        <taxon>Henriciella</taxon>
    </lineage>
</organism>
<name>A0A399QXL2_9PROT</name>